<proteinExistence type="predicted"/>
<name>A0A1D1W8W0_RAMVA</name>
<evidence type="ECO:0000313" key="1">
    <source>
        <dbReference type="EMBL" id="GAV09795.1"/>
    </source>
</evidence>
<accession>A0A1D1W8W0</accession>
<sequence>VDIIRVYLNICRLYVLIPVVSWKNICRPVLLYLLSPFRR</sequence>
<feature type="non-terminal residue" evidence="1">
    <location>
        <position position="1"/>
    </location>
</feature>
<dbReference type="AlphaFoldDB" id="A0A1D1W8W0"/>
<protein>
    <submittedName>
        <fullName evidence="1">Uncharacterized protein</fullName>
    </submittedName>
</protein>
<evidence type="ECO:0000313" key="2">
    <source>
        <dbReference type="Proteomes" id="UP000186922"/>
    </source>
</evidence>
<organism evidence="1 2">
    <name type="scientific">Ramazzottius varieornatus</name>
    <name type="common">Water bear</name>
    <name type="synonym">Tardigrade</name>
    <dbReference type="NCBI Taxonomy" id="947166"/>
    <lineage>
        <taxon>Eukaryota</taxon>
        <taxon>Metazoa</taxon>
        <taxon>Ecdysozoa</taxon>
        <taxon>Tardigrada</taxon>
        <taxon>Eutardigrada</taxon>
        <taxon>Parachela</taxon>
        <taxon>Hypsibioidea</taxon>
        <taxon>Ramazzottiidae</taxon>
        <taxon>Ramazzottius</taxon>
    </lineage>
</organism>
<comment type="caution">
    <text evidence="1">The sequence shown here is derived from an EMBL/GenBank/DDBJ whole genome shotgun (WGS) entry which is preliminary data.</text>
</comment>
<dbReference type="Proteomes" id="UP000186922">
    <property type="component" value="Unassembled WGS sequence"/>
</dbReference>
<keyword evidence="2" id="KW-1185">Reference proteome</keyword>
<gene>
    <name evidence="1" type="primary">RvY_19278-1</name>
    <name evidence="1" type="synonym">RvY_19278.1</name>
    <name evidence="1" type="ORF">RvY_19278</name>
</gene>
<dbReference type="EMBL" id="BDGG01000028">
    <property type="protein sequence ID" value="GAV09795.1"/>
    <property type="molecule type" value="Genomic_DNA"/>
</dbReference>
<reference evidence="1 2" key="1">
    <citation type="journal article" date="2016" name="Nat. Commun.">
        <title>Extremotolerant tardigrade genome and improved radiotolerance of human cultured cells by tardigrade-unique protein.</title>
        <authorList>
            <person name="Hashimoto T."/>
            <person name="Horikawa D.D."/>
            <person name="Saito Y."/>
            <person name="Kuwahara H."/>
            <person name="Kozuka-Hata H."/>
            <person name="Shin-I T."/>
            <person name="Minakuchi Y."/>
            <person name="Ohishi K."/>
            <person name="Motoyama A."/>
            <person name="Aizu T."/>
            <person name="Enomoto A."/>
            <person name="Kondo K."/>
            <person name="Tanaka S."/>
            <person name="Hara Y."/>
            <person name="Koshikawa S."/>
            <person name="Sagara H."/>
            <person name="Miura T."/>
            <person name="Yokobori S."/>
            <person name="Miyagawa K."/>
            <person name="Suzuki Y."/>
            <person name="Kubo T."/>
            <person name="Oyama M."/>
            <person name="Kohara Y."/>
            <person name="Fujiyama A."/>
            <person name="Arakawa K."/>
            <person name="Katayama T."/>
            <person name="Toyoda A."/>
            <person name="Kunieda T."/>
        </authorList>
    </citation>
    <scope>NUCLEOTIDE SEQUENCE [LARGE SCALE GENOMIC DNA]</scope>
    <source>
        <strain evidence="1 2">YOKOZUNA-1</strain>
    </source>
</reference>